<dbReference type="Proteomes" id="UP000265520">
    <property type="component" value="Unassembled WGS sequence"/>
</dbReference>
<feature type="region of interest" description="Disordered" evidence="1">
    <location>
        <begin position="1"/>
        <end position="41"/>
    </location>
</feature>
<organism evidence="2 3">
    <name type="scientific">Trifolium medium</name>
    <dbReference type="NCBI Taxonomy" id="97028"/>
    <lineage>
        <taxon>Eukaryota</taxon>
        <taxon>Viridiplantae</taxon>
        <taxon>Streptophyta</taxon>
        <taxon>Embryophyta</taxon>
        <taxon>Tracheophyta</taxon>
        <taxon>Spermatophyta</taxon>
        <taxon>Magnoliopsida</taxon>
        <taxon>eudicotyledons</taxon>
        <taxon>Gunneridae</taxon>
        <taxon>Pentapetalae</taxon>
        <taxon>rosids</taxon>
        <taxon>fabids</taxon>
        <taxon>Fabales</taxon>
        <taxon>Fabaceae</taxon>
        <taxon>Papilionoideae</taxon>
        <taxon>50 kb inversion clade</taxon>
        <taxon>NPAAA clade</taxon>
        <taxon>Hologalegina</taxon>
        <taxon>IRL clade</taxon>
        <taxon>Trifolieae</taxon>
        <taxon>Trifolium</taxon>
    </lineage>
</organism>
<evidence type="ECO:0000313" key="3">
    <source>
        <dbReference type="Proteomes" id="UP000265520"/>
    </source>
</evidence>
<reference evidence="2 3" key="1">
    <citation type="journal article" date="2018" name="Front. Plant Sci.">
        <title>Red Clover (Trifolium pratense) and Zigzag Clover (T. medium) - A Picture of Genomic Similarities and Differences.</title>
        <authorList>
            <person name="Dluhosova J."/>
            <person name="Istvanek J."/>
            <person name="Nedelnik J."/>
            <person name="Repkova J."/>
        </authorList>
    </citation>
    <scope>NUCLEOTIDE SEQUENCE [LARGE SCALE GENOMIC DNA]</scope>
    <source>
        <strain evidence="3">cv. 10/8</strain>
        <tissue evidence="2">Leaf</tissue>
    </source>
</reference>
<name>A0A392SSH2_9FABA</name>
<evidence type="ECO:0000313" key="2">
    <source>
        <dbReference type="EMBL" id="MCI50796.1"/>
    </source>
</evidence>
<feature type="non-terminal residue" evidence="2">
    <location>
        <position position="41"/>
    </location>
</feature>
<accession>A0A392SSH2</accession>
<keyword evidence="3" id="KW-1185">Reference proteome</keyword>
<dbReference type="AlphaFoldDB" id="A0A392SSH2"/>
<sequence length="41" mass="4104">MASSSKILKKNDGSSSQVVDLEAGGSQPSSPQPKGICALLS</sequence>
<proteinExistence type="predicted"/>
<dbReference type="EMBL" id="LXQA010422029">
    <property type="protein sequence ID" value="MCI50796.1"/>
    <property type="molecule type" value="Genomic_DNA"/>
</dbReference>
<protein>
    <submittedName>
        <fullName evidence="2">Uncharacterized protein</fullName>
    </submittedName>
</protein>
<comment type="caution">
    <text evidence="2">The sequence shown here is derived from an EMBL/GenBank/DDBJ whole genome shotgun (WGS) entry which is preliminary data.</text>
</comment>
<evidence type="ECO:0000256" key="1">
    <source>
        <dbReference type="SAM" id="MobiDB-lite"/>
    </source>
</evidence>